<feature type="domain" description="Microcystin LR degradation protein MlrC N-terminal" evidence="3">
    <location>
        <begin position="8"/>
        <end position="300"/>
    </location>
</feature>
<dbReference type="InterPro" id="IPR015995">
    <property type="entry name" value="MlrC_N"/>
</dbReference>
<dbReference type="EMBL" id="CCND01000010">
    <property type="protein sequence ID" value="CDX53654.1"/>
    <property type="molecule type" value="Genomic_DNA"/>
</dbReference>
<dbReference type="Proteomes" id="UP000182888">
    <property type="component" value="Unassembled WGS sequence"/>
</dbReference>
<accession>A0A0K2VU84</accession>
<comment type="similarity">
    <text evidence="1">Belongs to the peptidase M81 family.</text>
</comment>
<reference evidence="5" key="1">
    <citation type="submission" date="2014-08" db="EMBL/GenBank/DDBJ databases">
        <authorList>
            <person name="Edwards T."/>
        </authorList>
    </citation>
    <scope>NUCLEOTIDE SEQUENCE [LARGE SCALE GENOMIC DNA]</scope>
</reference>
<evidence type="ECO:0000259" key="2">
    <source>
        <dbReference type="Pfam" id="PF07171"/>
    </source>
</evidence>
<comment type="function">
    <text evidence="1">Involved in peptidolytic degradation of cyclic heptapeptide hepatotoxin microcystin (MC).</text>
</comment>
<evidence type="ECO:0000259" key="3">
    <source>
        <dbReference type="Pfam" id="PF07364"/>
    </source>
</evidence>
<dbReference type="PIRSF" id="PIRSF012702">
    <property type="entry name" value="UCP012702"/>
    <property type="match status" value="1"/>
</dbReference>
<dbReference type="Pfam" id="PF07364">
    <property type="entry name" value="DUF1485"/>
    <property type="match status" value="1"/>
</dbReference>
<feature type="domain" description="Microcystin LR degradation protein MlrC C-terminal" evidence="2">
    <location>
        <begin position="312"/>
        <end position="489"/>
    </location>
</feature>
<dbReference type="GO" id="GO:0006508">
    <property type="term" value="P:proteolysis"/>
    <property type="evidence" value="ECO:0007669"/>
    <property type="project" value="UniProtKB-KW"/>
</dbReference>
<keyword evidence="1" id="KW-0482">Metalloprotease</keyword>
<evidence type="ECO:0000256" key="1">
    <source>
        <dbReference type="PIRNR" id="PIRNR012702"/>
    </source>
</evidence>
<dbReference type="InterPro" id="IPR009197">
    <property type="entry name" value="MlrC"/>
</dbReference>
<name>A0A0K2VU84_MESPL</name>
<comment type="cofactor">
    <cofactor evidence="1">
        <name>Zn(2+)</name>
        <dbReference type="ChEBI" id="CHEBI:29105"/>
    </cofactor>
    <text evidence="1">Binds 1 zinc ion per subunit.</text>
</comment>
<dbReference type="GO" id="GO:0008237">
    <property type="term" value="F:metallopeptidase activity"/>
    <property type="evidence" value="ECO:0007669"/>
    <property type="project" value="UniProtKB-KW"/>
</dbReference>
<proteinExistence type="inferred from homology"/>
<dbReference type="InterPro" id="IPR010799">
    <property type="entry name" value="MlrC_C"/>
</dbReference>
<sequence length="508" mass="54619">MIDPATFRIAIGSFVHETNTFSSTPTTLADFVEDNEMCGMLRGEKIFAHMREGNNAIAGFLSALASSRPNWQPVPTLWAAAYPSGAVPRSVFEPIVSELVERIADAEPLDAVFLDLHGAMFSEDYPDGEGEILRRVRQAVGAAVPIVAALDPHGNISKQMVEISDVLIAYRTYPHVDMAETGSRVFGLLERILVSGHKPFKAFRQLDFLIPPVFQSTMIEPNVSILNRMLELERETLSISYCPGFPSTDFPDCRPSVFAYAEDEDAAQRAVDELVTLIHDREPEFAGRLYQPAEAVEEALRIAALSDKPVIIADIQDNPGAGASSDTTGMLRALIVADVHDAALGLLCDPTAAEAAHRAGPGATIQIALGGKSGIPADEPLHGEFIVEAVSNGEVVATGPVYDGWAITLGAAACLRIGGVRVAVCSTRMQMLDTAFFRAVGIEPKRQKILVVKDIAHFRADFTPIASEIIPAISPGAMVADPSALPWKNLTPGVRMKPLGPVFVPFVT</sequence>
<dbReference type="Pfam" id="PF07171">
    <property type="entry name" value="MlrC_C"/>
    <property type="match status" value="1"/>
</dbReference>
<protein>
    <recommendedName>
        <fullName evidence="1">Microcystinase C</fullName>
        <shortName evidence="1">MlrC</shortName>
    </recommendedName>
</protein>
<keyword evidence="1" id="KW-0479">Metal-binding</keyword>
<organism evidence="4 5">
    <name type="scientific">Mesorhizobium plurifarium</name>
    <dbReference type="NCBI Taxonomy" id="69974"/>
    <lineage>
        <taxon>Bacteria</taxon>
        <taxon>Pseudomonadati</taxon>
        <taxon>Pseudomonadota</taxon>
        <taxon>Alphaproteobacteria</taxon>
        <taxon>Hyphomicrobiales</taxon>
        <taxon>Phyllobacteriaceae</taxon>
        <taxon>Mesorhizobium</taxon>
    </lineage>
</organism>
<dbReference type="GO" id="GO:0046872">
    <property type="term" value="F:metal ion binding"/>
    <property type="evidence" value="ECO:0007669"/>
    <property type="project" value="UniProtKB-KW"/>
</dbReference>
<evidence type="ECO:0000313" key="5">
    <source>
        <dbReference type="Proteomes" id="UP000182888"/>
    </source>
</evidence>
<evidence type="ECO:0000313" key="4">
    <source>
        <dbReference type="EMBL" id="CDX53654.1"/>
    </source>
</evidence>
<keyword evidence="1" id="KW-0645">Protease</keyword>
<dbReference type="AlphaFoldDB" id="A0A0K2VU84"/>
<gene>
    <name evidence="4" type="ORF">MPL1032_180090</name>
</gene>
<keyword evidence="1" id="KW-0378">Hydrolase</keyword>